<dbReference type="AlphaFoldDB" id="A0A2V3HU65"/>
<dbReference type="Gene3D" id="1.20.120.1200">
    <property type="entry name" value="NADH-ubiquinone/plastoquinone oxidoreductase chain 6, subunit NuoJ"/>
    <property type="match status" value="1"/>
</dbReference>
<dbReference type="Proteomes" id="UP000248161">
    <property type="component" value="Unassembled WGS sequence"/>
</dbReference>
<evidence type="ECO:0000313" key="3">
    <source>
        <dbReference type="Proteomes" id="UP000248161"/>
    </source>
</evidence>
<keyword evidence="1" id="KW-1133">Transmembrane helix</keyword>
<reference evidence="2 3" key="1">
    <citation type="journal article" date="2015" name="Nat. Commun.">
        <title>Genomic and transcriptomic evidence for scavenging of diverse organic compounds by widespread deep-sea archaea.</title>
        <authorList>
            <person name="Li M."/>
            <person name="Baker B.J."/>
            <person name="Anantharaman K."/>
            <person name="Jain S."/>
            <person name="Breier J.A."/>
            <person name="Dick G.J."/>
        </authorList>
    </citation>
    <scope>NUCLEOTIDE SEQUENCE [LARGE SCALE GENOMIC DNA]</scope>
    <source>
        <strain evidence="2">Cayman_51_deep</strain>
    </source>
</reference>
<name>A0A2V3HU65_9ARCH</name>
<dbReference type="InterPro" id="IPR042106">
    <property type="entry name" value="Nuo/plastoQ_OxRdtase_6_NuoJ"/>
</dbReference>
<comment type="caution">
    <text evidence="2">The sequence shown here is derived from an EMBL/GenBank/DDBJ whole genome shotgun (WGS) entry which is preliminary data.</text>
</comment>
<keyword evidence="1" id="KW-0472">Membrane</keyword>
<sequence>MRALSALARFGVFAFILILLSEVMSHPMWGSSETPPSTLDFAVALFNEWSMAIVVLGVLLAMAMIGASYLVRDERLANLIWDLEGDDQ</sequence>
<feature type="transmembrane region" description="Helical" evidence="1">
    <location>
        <begin position="49"/>
        <end position="71"/>
    </location>
</feature>
<proteinExistence type="predicted"/>
<evidence type="ECO:0000313" key="2">
    <source>
        <dbReference type="EMBL" id="PXF22525.1"/>
    </source>
</evidence>
<evidence type="ECO:0000256" key="1">
    <source>
        <dbReference type="SAM" id="Phobius"/>
    </source>
</evidence>
<evidence type="ECO:0008006" key="4">
    <source>
        <dbReference type="Google" id="ProtNLM"/>
    </source>
</evidence>
<dbReference type="EMBL" id="PSPG01000001">
    <property type="protein sequence ID" value="PXF22525.1"/>
    <property type="molecule type" value="Genomic_DNA"/>
</dbReference>
<accession>A0A2V3HU65</accession>
<gene>
    <name evidence="2" type="ORF">CXX69_00920</name>
</gene>
<organism evidence="2 3">
    <name type="scientific">Candidatus Thalassarchaeum betae</name>
    <dbReference type="NCBI Taxonomy" id="2599289"/>
    <lineage>
        <taxon>Archaea</taxon>
        <taxon>Methanobacteriati</taxon>
        <taxon>Thermoplasmatota</taxon>
        <taxon>Candidatus Poseidoniia</taxon>
        <taxon>Candidatus Poseidoniales</taxon>
        <taxon>Candidatus Thalassarchaeaceae</taxon>
        <taxon>Candidatus Thalassarchaeum</taxon>
    </lineage>
</organism>
<protein>
    <recommendedName>
        <fullName evidence="4">NADH-quinone oxidoreductase subunit J</fullName>
    </recommendedName>
</protein>
<keyword evidence="1" id="KW-0812">Transmembrane</keyword>